<gene>
    <name evidence="2" type="ORF">LTR77_009244</name>
</gene>
<reference evidence="2 3" key="1">
    <citation type="submission" date="2023-08" db="EMBL/GenBank/DDBJ databases">
        <title>Black Yeasts Isolated from many extreme environments.</title>
        <authorList>
            <person name="Coleine C."/>
            <person name="Stajich J.E."/>
            <person name="Selbmann L."/>
        </authorList>
    </citation>
    <scope>NUCLEOTIDE SEQUENCE [LARGE SCALE GENOMIC DNA]</scope>
    <source>
        <strain evidence="2 3">CCFEE 5935</strain>
    </source>
</reference>
<keyword evidence="1" id="KW-0472">Membrane</keyword>
<organism evidence="2 3">
    <name type="scientific">Saxophila tyrrhenica</name>
    <dbReference type="NCBI Taxonomy" id="1690608"/>
    <lineage>
        <taxon>Eukaryota</taxon>
        <taxon>Fungi</taxon>
        <taxon>Dikarya</taxon>
        <taxon>Ascomycota</taxon>
        <taxon>Pezizomycotina</taxon>
        <taxon>Dothideomycetes</taxon>
        <taxon>Dothideomycetidae</taxon>
        <taxon>Mycosphaerellales</taxon>
        <taxon>Extremaceae</taxon>
        <taxon>Saxophila</taxon>
    </lineage>
</organism>
<evidence type="ECO:0000313" key="2">
    <source>
        <dbReference type="EMBL" id="KAK5165146.1"/>
    </source>
</evidence>
<dbReference type="AlphaFoldDB" id="A0AAV9NYW1"/>
<comment type="caution">
    <text evidence="2">The sequence shown here is derived from an EMBL/GenBank/DDBJ whole genome shotgun (WGS) entry which is preliminary data.</text>
</comment>
<keyword evidence="3" id="KW-1185">Reference proteome</keyword>
<proteinExistence type="predicted"/>
<keyword evidence="1" id="KW-1133">Transmembrane helix</keyword>
<name>A0AAV9NYW1_9PEZI</name>
<feature type="transmembrane region" description="Helical" evidence="1">
    <location>
        <begin position="84"/>
        <end position="101"/>
    </location>
</feature>
<keyword evidence="1" id="KW-0812">Transmembrane</keyword>
<dbReference type="RefSeq" id="XP_064655289.1">
    <property type="nucleotide sequence ID" value="XM_064806472.1"/>
</dbReference>
<dbReference type="Proteomes" id="UP001337655">
    <property type="component" value="Unassembled WGS sequence"/>
</dbReference>
<evidence type="ECO:0000256" key="1">
    <source>
        <dbReference type="SAM" id="Phobius"/>
    </source>
</evidence>
<accession>A0AAV9NYW1</accession>
<protein>
    <submittedName>
        <fullName evidence="2">Uncharacterized protein</fullName>
    </submittedName>
</protein>
<dbReference type="GeneID" id="89930576"/>
<feature type="transmembrane region" description="Helical" evidence="1">
    <location>
        <begin position="60"/>
        <end position="77"/>
    </location>
</feature>
<evidence type="ECO:0000313" key="3">
    <source>
        <dbReference type="Proteomes" id="UP001337655"/>
    </source>
</evidence>
<feature type="transmembrane region" description="Helical" evidence="1">
    <location>
        <begin position="107"/>
        <end position="124"/>
    </location>
</feature>
<sequence length="127" mass="13670">MSSYTTLLSDGIGLTIATLYSLAGQAHFTPRLTPGLAQNIEIMTHNSHAAFWFLGLDYLALRRIFGAFDLIGAACLWRKKTRKVGLIFAVFGFSGGFYGQLYTGGDVLQVGGLLSMAVVGLLCSSDR</sequence>
<dbReference type="EMBL" id="JAVRRT010000017">
    <property type="protein sequence ID" value="KAK5165146.1"/>
    <property type="molecule type" value="Genomic_DNA"/>
</dbReference>